<reference evidence="9" key="1">
    <citation type="submission" date="2023-06" db="EMBL/GenBank/DDBJ databases">
        <title>Genomic of Agaribacillus aureum.</title>
        <authorList>
            <person name="Wang G."/>
        </authorList>
    </citation>
    <scope>NUCLEOTIDE SEQUENCE</scope>
    <source>
        <strain evidence="9">BMA12</strain>
    </source>
</reference>
<dbReference type="Gene3D" id="1.10.10.10">
    <property type="entry name" value="Winged helix-like DNA-binding domain superfamily/Winged helix DNA-binding domain"/>
    <property type="match status" value="1"/>
</dbReference>
<dbReference type="SUPFAM" id="SSF88659">
    <property type="entry name" value="Sigma3 and sigma4 domains of RNA polymerase sigma factors"/>
    <property type="match status" value="1"/>
</dbReference>
<dbReference type="Proteomes" id="UP001172083">
    <property type="component" value="Unassembled WGS sequence"/>
</dbReference>
<evidence type="ECO:0000256" key="1">
    <source>
        <dbReference type="ARBA" id="ARBA00010641"/>
    </source>
</evidence>
<evidence type="ECO:0000256" key="6">
    <source>
        <dbReference type="RuleBase" id="RU000716"/>
    </source>
</evidence>
<dbReference type="InterPro" id="IPR036388">
    <property type="entry name" value="WH-like_DNA-bd_sf"/>
</dbReference>
<dbReference type="InterPro" id="IPR013249">
    <property type="entry name" value="RNA_pol_sigma70_r4_t2"/>
</dbReference>
<evidence type="ECO:0000256" key="3">
    <source>
        <dbReference type="ARBA" id="ARBA00023082"/>
    </source>
</evidence>
<evidence type="ECO:0000313" key="9">
    <source>
        <dbReference type="EMBL" id="MDN5215314.1"/>
    </source>
</evidence>
<gene>
    <name evidence="9" type="ORF">QQ020_24760</name>
</gene>
<sequence length="189" mass="22077">MDETVLIKPLQEGDDEAFKQLVDLYQDKVYNTVLGFLHSREDAEDIAQEVFIEVFNAIRKFRGEAKLSTWIYRIAVNKSLEYIRKKNRQKRFAFFANLFEVSDSNKLQITDFEHPGIQLEHKENARVLFAAIAKLPENQKIAFTLHKVEGLSYQEVCEVMKLSLSSVESLMFRAKKNLQKKLFDFYKSG</sequence>
<dbReference type="InterPro" id="IPR039425">
    <property type="entry name" value="RNA_pol_sigma-70-like"/>
</dbReference>
<dbReference type="Pfam" id="PF08281">
    <property type="entry name" value="Sigma70_r4_2"/>
    <property type="match status" value="1"/>
</dbReference>
<dbReference type="InterPro" id="IPR007627">
    <property type="entry name" value="RNA_pol_sigma70_r2"/>
</dbReference>
<evidence type="ECO:0000259" key="7">
    <source>
        <dbReference type="Pfam" id="PF04542"/>
    </source>
</evidence>
<dbReference type="PANTHER" id="PTHR43133">
    <property type="entry name" value="RNA POLYMERASE ECF-TYPE SIGMA FACTO"/>
    <property type="match status" value="1"/>
</dbReference>
<organism evidence="9 10">
    <name type="scientific">Agaribacillus aureus</name>
    <dbReference type="NCBI Taxonomy" id="3051825"/>
    <lineage>
        <taxon>Bacteria</taxon>
        <taxon>Pseudomonadati</taxon>
        <taxon>Bacteroidota</taxon>
        <taxon>Cytophagia</taxon>
        <taxon>Cytophagales</taxon>
        <taxon>Splendidivirgaceae</taxon>
        <taxon>Agaribacillus</taxon>
    </lineage>
</organism>
<dbReference type="PROSITE" id="PS01063">
    <property type="entry name" value="SIGMA70_ECF"/>
    <property type="match status" value="1"/>
</dbReference>
<dbReference type="Pfam" id="PF04542">
    <property type="entry name" value="Sigma70_r2"/>
    <property type="match status" value="1"/>
</dbReference>
<dbReference type="NCBIfam" id="TIGR02937">
    <property type="entry name" value="sigma70-ECF"/>
    <property type="match status" value="1"/>
</dbReference>
<feature type="domain" description="RNA polymerase sigma-70 region 2" evidence="7">
    <location>
        <begin position="21"/>
        <end position="88"/>
    </location>
</feature>
<dbReference type="InterPro" id="IPR013324">
    <property type="entry name" value="RNA_pol_sigma_r3/r4-like"/>
</dbReference>
<evidence type="ECO:0000256" key="2">
    <source>
        <dbReference type="ARBA" id="ARBA00023015"/>
    </source>
</evidence>
<evidence type="ECO:0000313" key="10">
    <source>
        <dbReference type="Proteomes" id="UP001172083"/>
    </source>
</evidence>
<evidence type="ECO:0000256" key="5">
    <source>
        <dbReference type="ARBA" id="ARBA00023163"/>
    </source>
</evidence>
<keyword evidence="5 6" id="KW-0804">Transcription</keyword>
<comment type="similarity">
    <text evidence="1 6">Belongs to the sigma-70 factor family. ECF subfamily.</text>
</comment>
<comment type="caution">
    <text evidence="9">The sequence shown here is derived from an EMBL/GenBank/DDBJ whole genome shotgun (WGS) entry which is preliminary data.</text>
</comment>
<keyword evidence="4 6" id="KW-0238">DNA-binding</keyword>
<evidence type="ECO:0000256" key="4">
    <source>
        <dbReference type="ARBA" id="ARBA00023125"/>
    </source>
</evidence>
<dbReference type="EMBL" id="JAUJEB010000006">
    <property type="protein sequence ID" value="MDN5215314.1"/>
    <property type="molecule type" value="Genomic_DNA"/>
</dbReference>
<feature type="domain" description="RNA polymerase sigma factor 70 region 4 type 2" evidence="8">
    <location>
        <begin position="128"/>
        <end position="178"/>
    </location>
</feature>
<keyword evidence="3 6" id="KW-0731">Sigma factor</keyword>
<dbReference type="CDD" id="cd06171">
    <property type="entry name" value="Sigma70_r4"/>
    <property type="match status" value="1"/>
</dbReference>
<name>A0ABT8LC10_9BACT</name>
<keyword evidence="2 6" id="KW-0805">Transcription regulation</keyword>
<protein>
    <recommendedName>
        <fullName evidence="6">RNA polymerase sigma factor</fullName>
    </recommendedName>
</protein>
<accession>A0ABT8LC10</accession>
<dbReference type="SUPFAM" id="SSF88946">
    <property type="entry name" value="Sigma2 domain of RNA polymerase sigma factors"/>
    <property type="match status" value="1"/>
</dbReference>
<keyword evidence="10" id="KW-1185">Reference proteome</keyword>
<dbReference type="InterPro" id="IPR013325">
    <property type="entry name" value="RNA_pol_sigma_r2"/>
</dbReference>
<evidence type="ECO:0000259" key="8">
    <source>
        <dbReference type="Pfam" id="PF08281"/>
    </source>
</evidence>
<proteinExistence type="inferred from homology"/>
<dbReference type="InterPro" id="IPR000838">
    <property type="entry name" value="RNA_pol_sigma70_ECF_CS"/>
</dbReference>
<dbReference type="PANTHER" id="PTHR43133:SF51">
    <property type="entry name" value="RNA POLYMERASE SIGMA FACTOR"/>
    <property type="match status" value="1"/>
</dbReference>
<dbReference type="RefSeq" id="WP_346760649.1">
    <property type="nucleotide sequence ID" value="NZ_JAUJEB010000006.1"/>
</dbReference>
<dbReference type="Gene3D" id="1.10.1740.10">
    <property type="match status" value="1"/>
</dbReference>
<dbReference type="InterPro" id="IPR014284">
    <property type="entry name" value="RNA_pol_sigma-70_dom"/>
</dbReference>